<dbReference type="EMBL" id="RHHT01000017">
    <property type="protein sequence ID" value="RNB79789.1"/>
    <property type="molecule type" value="Genomic_DNA"/>
</dbReference>
<evidence type="ECO:0000313" key="3">
    <source>
        <dbReference type="Proteomes" id="UP000281915"/>
    </source>
</evidence>
<evidence type="ECO:0000313" key="2">
    <source>
        <dbReference type="EMBL" id="RNB79789.1"/>
    </source>
</evidence>
<sequence>MPLPLILGGIAVAAGAVGLYKGAKSVSNNSEARDLNEQAEEIYEEARAELENAKEEATEALAELGELKLRVWDEQMGRFVRVAEKVTKVELQGAAAVDGNRMAIVGDQELAQMRHVSMQASEVVSGGIKSLGAGALAGVASYGGAVMFASASTGTAISALSGVAATNATLAWFGGGSLAAGGLGIAGGAAVLGGIIAGPAIALGGFLLEAKSKKNLAEANSNLAKAKKAAEEFRTGASMLQAICDIADHFTAAIDEMSSRMDHMMERLEKSIADAEKKRSQRFLFKIKQFFSRLAGRKLPLQYDDLDMTQKETLHAAYQMAQAMKLLLETPLLDKKGGLNEECVAVIQPYFPDEDDRADSYLLTEGRE</sequence>
<evidence type="ECO:0008006" key="4">
    <source>
        <dbReference type="Google" id="ProtNLM"/>
    </source>
</evidence>
<accession>A0A3M8CW90</accession>
<gene>
    <name evidence="2" type="ORF">EDM58_09430</name>
</gene>
<dbReference type="RefSeq" id="WP_122913125.1">
    <property type="nucleotide sequence ID" value="NZ_RHHT01000017.1"/>
</dbReference>
<name>A0A3M8CW90_9BACL</name>
<feature type="coiled-coil region" evidence="1">
    <location>
        <begin position="29"/>
        <end position="70"/>
    </location>
</feature>
<protein>
    <recommendedName>
        <fullName evidence="4">Chemotaxis protein</fullName>
    </recommendedName>
</protein>
<dbReference type="AlphaFoldDB" id="A0A3M8CW90"/>
<comment type="caution">
    <text evidence="2">The sequence shown here is derived from an EMBL/GenBank/DDBJ whole genome shotgun (WGS) entry which is preliminary data.</text>
</comment>
<reference evidence="2 3" key="1">
    <citation type="submission" date="2018-10" db="EMBL/GenBank/DDBJ databases">
        <title>Phylogenomics of Brevibacillus.</title>
        <authorList>
            <person name="Dunlap C."/>
        </authorList>
    </citation>
    <scope>NUCLEOTIDE SEQUENCE [LARGE SCALE GENOMIC DNA]</scope>
    <source>
        <strain evidence="2 3">JCM 15085</strain>
    </source>
</reference>
<proteinExistence type="predicted"/>
<organism evidence="2 3">
    <name type="scientific">Brevibacillus panacihumi</name>
    <dbReference type="NCBI Taxonomy" id="497735"/>
    <lineage>
        <taxon>Bacteria</taxon>
        <taxon>Bacillati</taxon>
        <taxon>Bacillota</taxon>
        <taxon>Bacilli</taxon>
        <taxon>Bacillales</taxon>
        <taxon>Paenibacillaceae</taxon>
        <taxon>Brevibacillus</taxon>
    </lineage>
</organism>
<keyword evidence="1" id="KW-0175">Coiled coil</keyword>
<dbReference type="Proteomes" id="UP000281915">
    <property type="component" value="Unassembled WGS sequence"/>
</dbReference>
<feature type="coiled-coil region" evidence="1">
    <location>
        <begin position="209"/>
        <end position="278"/>
    </location>
</feature>
<evidence type="ECO:0000256" key="1">
    <source>
        <dbReference type="SAM" id="Coils"/>
    </source>
</evidence>